<accession>A0A8K1GPL9</accession>
<gene>
    <name evidence="1" type="ORF">HGM15179_005286</name>
</gene>
<comment type="caution">
    <text evidence="1">The sequence shown here is derived from an EMBL/GenBank/DDBJ whole genome shotgun (WGS) entry which is preliminary data.</text>
</comment>
<protein>
    <submittedName>
        <fullName evidence="1">Uncharacterized protein</fullName>
    </submittedName>
</protein>
<sequence length="74" mass="8392">VWGRGSEVSSSHCFFHRFLLKERTPDTVLLHSFPPTGDSPAPTSPIWNQSKPLLYPKPMAKKLNVSQWKSASKR</sequence>
<feature type="non-terminal residue" evidence="1">
    <location>
        <position position="1"/>
    </location>
</feature>
<dbReference type="EMBL" id="SWJQ01000111">
    <property type="protein sequence ID" value="TRZ21803.1"/>
    <property type="molecule type" value="Genomic_DNA"/>
</dbReference>
<dbReference type="AlphaFoldDB" id="A0A8K1GPL9"/>
<organism evidence="1 2">
    <name type="scientific">Zosterops borbonicus</name>
    <dbReference type="NCBI Taxonomy" id="364589"/>
    <lineage>
        <taxon>Eukaryota</taxon>
        <taxon>Metazoa</taxon>
        <taxon>Chordata</taxon>
        <taxon>Craniata</taxon>
        <taxon>Vertebrata</taxon>
        <taxon>Euteleostomi</taxon>
        <taxon>Archelosauria</taxon>
        <taxon>Archosauria</taxon>
        <taxon>Dinosauria</taxon>
        <taxon>Saurischia</taxon>
        <taxon>Theropoda</taxon>
        <taxon>Coelurosauria</taxon>
        <taxon>Aves</taxon>
        <taxon>Neognathae</taxon>
        <taxon>Neoaves</taxon>
        <taxon>Telluraves</taxon>
        <taxon>Australaves</taxon>
        <taxon>Passeriformes</taxon>
        <taxon>Sylvioidea</taxon>
        <taxon>Zosteropidae</taxon>
        <taxon>Zosterops</taxon>
    </lineage>
</organism>
<proteinExistence type="predicted"/>
<reference evidence="1" key="1">
    <citation type="submission" date="2019-04" db="EMBL/GenBank/DDBJ databases">
        <title>Genome assembly of Zosterops borbonicus 15179.</title>
        <authorList>
            <person name="Leroy T."/>
            <person name="Anselmetti Y."/>
            <person name="Tilak M.-K."/>
            <person name="Nabholz B."/>
        </authorList>
    </citation>
    <scope>NUCLEOTIDE SEQUENCE</scope>
    <source>
        <strain evidence="1">HGM_15179</strain>
        <tissue evidence="1">Muscle</tissue>
    </source>
</reference>
<dbReference type="Proteomes" id="UP000796761">
    <property type="component" value="Unassembled WGS sequence"/>
</dbReference>
<keyword evidence="2" id="KW-1185">Reference proteome</keyword>
<evidence type="ECO:0000313" key="2">
    <source>
        <dbReference type="Proteomes" id="UP000796761"/>
    </source>
</evidence>
<name>A0A8K1GPL9_9PASS</name>
<feature type="non-terminal residue" evidence="1">
    <location>
        <position position="74"/>
    </location>
</feature>
<evidence type="ECO:0000313" key="1">
    <source>
        <dbReference type="EMBL" id="TRZ21803.1"/>
    </source>
</evidence>